<accession>A0ABV9BKX2</accession>
<dbReference type="RefSeq" id="WP_417923066.1">
    <property type="nucleotide sequence ID" value="NZ_JBHSFS010000007.1"/>
</dbReference>
<gene>
    <name evidence="4" type="ORF">ACFPEN_17310</name>
</gene>
<dbReference type="Pfam" id="PF01370">
    <property type="entry name" value="Epimerase"/>
    <property type="match status" value="1"/>
</dbReference>
<feature type="domain" description="NAD-dependent epimerase/dehydratase" evidence="3">
    <location>
        <begin position="3"/>
        <end position="289"/>
    </location>
</feature>
<dbReference type="Gene3D" id="3.90.25.10">
    <property type="entry name" value="UDP-galactose 4-epimerase, domain 1"/>
    <property type="match status" value="1"/>
</dbReference>
<evidence type="ECO:0000256" key="1">
    <source>
        <dbReference type="ARBA" id="ARBA00007637"/>
    </source>
</evidence>
<keyword evidence="5" id="KW-1185">Reference proteome</keyword>
<name>A0ABV9BKX2_9ACTN</name>
<feature type="region of interest" description="Disordered" evidence="2">
    <location>
        <begin position="379"/>
        <end position="419"/>
    </location>
</feature>
<dbReference type="InterPro" id="IPR036291">
    <property type="entry name" value="NAD(P)-bd_dom_sf"/>
</dbReference>
<dbReference type="InterPro" id="IPR001509">
    <property type="entry name" value="Epimerase_deHydtase"/>
</dbReference>
<evidence type="ECO:0000256" key="2">
    <source>
        <dbReference type="SAM" id="MobiDB-lite"/>
    </source>
</evidence>
<reference evidence="5" key="1">
    <citation type="journal article" date="2019" name="Int. J. Syst. Evol. Microbiol.">
        <title>The Global Catalogue of Microorganisms (GCM) 10K type strain sequencing project: providing services to taxonomists for standard genome sequencing and annotation.</title>
        <authorList>
            <consortium name="The Broad Institute Genomics Platform"/>
            <consortium name="The Broad Institute Genome Sequencing Center for Infectious Disease"/>
            <person name="Wu L."/>
            <person name="Ma J."/>
        </authorList>
    </citation>
    <scope>NUCLEOTIDE SEQUENCE [LARGE SCALE GENOMIC DNA]</scope>
    <source>
        <strain evidence="5">CECT 8064</strain>
    </source>
</reference>
<organism evidence="4 5">
    <name type="scientific">Streptomyces ehimensis</name>
    <dbReference type="NCBI Taxonomy" id="68195"/>
    <lineage>
        <taxon>Bacteria</taxon>
        <taxon>Bacillati</taxon>
        <taxon>Actinomycetota</taxon>
        <taxon>Actinomycetes</taxon>
        <taxon>Kitasatosporales</taxon>
        <taxon>Streptomycetaceae</taxon>
        <taxon>Streptomyces</taxon>
    </lineage>
</organism>
<dbReference type="SUPFAM" id="SSF51735">
    <property type="entry name" value="NAD(P)-binding Rossmann-fold domains"/>
    <property type="match status" value="1"/>
</dbReference>
<proteinExistence type="inferred from homology"/>
<dbReference type="Gene3D" id="3.40.50.720">
    <property type="entry name" value="NAD(P)-binding Rossmann-like Domain"/>
    <property type="match status" value="1"/>
</dbReference>
<protein>
    <submittedName>
        <fullName evidence="4">NAD-dependent epimerase/dehydratase family protein</fullName>
    </submittedName>
</protein>
<comment type="similarity">
    <text evidence="1">Belongs to the NAD(P)-dependent epimerase/dehydratase family.</text>
</comment>
<sequence>MRVFIAGIDGYLGWPLAQHLAARGHTVAGADALLRRIWVGERGSVSAVPIAPVYERLAAFRELSGEPLPFSPLDLRDHPALGRALAAFGPDAVVHLAECPSAPYSMIDFRHADFVQSNNVSGTLSLLFAMREHCPGAHLVKLGTMGEYGTPDLDIPEGFFDVEFRGRRDRLPFPRQAGSWYHWSKVFDSQNVGFACRLWGLAATDVMQGVVYGSWCPPADPRLNSRLDFDEAFGTAVNRFCCQAVIGRPITPYGNGTQSRGLLSLADCLQCLTLVLEHPPAPGEYRVVNQLRDVLSVGRLAELVRDAARALGIDARIAAVDNPRDEAEAHHYNPDSEKLRELGFKPTAPIGAELRQMIGDLLPHAERIRAHADRLPPTVRWRRPVIPNPAKDPTEEGTRYEPETAADHDGGGGGPHRPA</sequence>
<dbReference type="EMBL" id="JBHSFS010000007">
    <property type="protein sequence ID" value="MFC4514694.1"/>
    <property type="molecule type" value="Genomic_DNA"/>
</dbReference>
<feature type="compositionally biased region" description="Basic and acidic residues" evidence="2">
    <location>
        <begin position="392"/>
        <end position="410"/>
    </location>
</feature>
<comment type="caution">
    <text evidence="4">The sequence shown here is derived from an EMBL/GenBank/DDBJ whole genome shotgun (WGS) entry which is preliminary data.</text>
</comment>
<evidence type="ECO:0000259" key="3">
    <source>
        <dbReference type="Pfam" id="PF01370"/>
    </source>
</evidence>
<dbReference type="PANTHER" id="PTHR43000">
    <property type="entry name" value="DTDP-D-GLUCOSE 4,6-DEHYDRATASE-RELATED"/>
    <property type="match status" value="1"/>
</dbReference>
<dbReference type="Proteomes" id="UP001595990">
    <property type="component" value="Unassembled WGS sequence"/>
</dbReference>
<evidence type="ECO:0000313" key="4">
    <source>
        <dbReference type="EMBL" id="MFC4514694.1"/>
    </source>
</evidence>
<evidence type="ECO:0000313" key="5">
    <source>
        <dbReference type="Proteomes" id="UP001595990"/>
    </source>
</evidence>